<gene>
    <name evidence="1" type="ORF">A3Q56_02404</name>
</gene>
<sequence>MNAETNARMREVEYGAYDVKKLNFFKVGGGEIMNPLTRPIKVDKNVNFMSTYKREYKPINLNLLINDKMNLKKLENVCISQLLSDEITEEAVKEIEIPTCIKIHKTNFSENKNKIRMFHKSTYTDDFFCKIPPLDKQIGNFQVDNILDTIQNDNEDCKTITSINTVDSTNVNLIQSHQQYQSCSKSDRFENQNLPLIKKKSLTTKIVEKLPYAFVPLEFPQGKTKIQKKVPLVNLNMEKNVIQKELHDKRTIMKDSYRNWHSTRPIIYRVNSNLAVGNGNIEWVQTYKSDYILKPHDISLKVEAAAIKSKNTGNSMSIFQTGENHVDKEKIESIVERVKFHFKKGRKKLKNSLPQVAKIHKKIRKESFENLNQIKNEILLKDYNYKVDTIKRYPHWPNINRPKIEKPKDQIFIDNAHFSNETSTASQFVEHKIVPKVLYNQNTNINPNLNQNGPIKDFEKDQKLLKLDCLNYLESCSINQKYLTVQRRDYRKLNKSRRSKLQPTPISVL</sequence>
<accession>A0A177B6I9</accession>
<dbReference type="Proteomes" id="UP000078046">
    <property type="component" value="Unassembled WGS sequence"/>
</dbReference>
<evidence type="ECO:0000313" key="2">
    <source>
        <dbReference type="Proteomes" id="UP000078046"/>
    </source>
</evidence>
<name>A0A177B6I9_9BILA</name>
<evidence type="ECO:0000313" key="1">
    <source>
        <dbReference type="EMBL" id="OAF69865.1"/>
    </source>
</evidence>
<protein>
    <submittedName>
        <fullName evidence="1">Uncharacterized protein</fullName>
    </submittedName>
</protein>
<dbReference type="EMBL" id="LWCA01000218">
    <property type="protein sequence ID" value="OAF69865.1"/>
    <property type="molecule type" value="Genomic_DNA"/>
</dbReference>
<comment type="caution">
    <text evidence="1">The sequence shown here is derived from an EMBL/GenBank/DDBJ whole genome shotgun (WGS) entry which is preliminary data.</text>
</comment>
<keyword evidence="2" id="KW-1185">Reference proteome</keyword>
<proteinExistence type="predicted"/>
<reference evidence="1 2" key="1">
    <citation type="submission" date="2016-04" db="EMBL/GenBank/DDBJ databases">
        <title>The genome of Intoshia linei affirms orthonectids as highly simplified spiralians.</title>
        <authorList>
            <person name="Mikhailov K.V."/>
            <person name="Slusarev G.S."/>
            <person name="Nikitin M.A."/>
            <person name="Logacheva M.D."/>
            <person name="Penin A."/>
            <person name="Aleoshin V."/>
            <person name="Panchin Y.V."/>
        </authorList>
    </citation>
    <scope>NUCLEOTIDE SEQUENCE [LARGE SCALE GENOMIC DNA]</scope>
    <source>
        <strain evidence="1">Intl2013</strain>
        <tissue evidence="1">Whole animal</tissue>
    </source>
</reference>
<organism evidence="1 2">
    <name type="scientific">Intoshia linei</name>
    <dbReference type="NCBI Taxonomy" id="1819745"/>
    <lineage>
        <taxon>Eukaryota</taxon>
        <taxon>Metazoa</taxon>
        <taxon>Spiralia</taxon>
        <taxon>Lophotrochozoa</taxon>
        <taxon>Mesozoa</taxon>
        <taxon>Orthonectida</taxon>
        <taxon>Rhopaluridae</taxon>
        <taxon>Intoshia</taxon>
    </lineage>
</organism>
<dbReference type="AlphaFoldDB" id="A0A177B6I9"/>